<protein>
    <recommendedName>
        <fullName evidence="2">SMI1/KNR4 family protein</fullName>
    </recommendedName>
</protein>
<organism evidence="1">
    <name type="scientific">Prevotella sp. GTC17254</name>
    <dbReference type="NCBI Taxonomy" id="3236794"/>
    <lineage>
        <taxon>Bacteria</taxon>
        <taxon>Pseudomonadati</taxon>
        <taxon>Bacteroidota</taxon>
        <taxon>Bacteroidia</taxon>
        <taxon>Bacteroidales</taxon>
        <taxon>Prevotellaceae</taxon>
        <taxon>Prevotella</taxon>
    </lineage>
</organism>
<gene>
    <name evidence="1" type="ORF">GTC17254_16320</name>
</gene>
<sequence length="148" mass="17564">MRVKPCKVKSWITFMLHLTKNSARWFIHLAKAKYRMKHFNYYPLYKEIFTLQKNELINALQKFPNHEFRFGMDYVSEEQKEKAEHPYIIGYLGEEPTDLKVMAVRENNGSLYISVKDERSDFEGTITDVTLDIVLGHMENILNELPDM</sequence>
<proteinExistence type="predicted"/>
<evidence type="ECO:0000313" key="1">
    <source>
        <dbReference type="EMBL" id="BFO74035.1"/>
    </source>
</evidence>
<dbReference type="AlphaFoldDB" id="A0AB33IWJ8"/>
<name>A0AB33IWJ8_9BACT</name>
<accession>A0AB33IWJ8</accession>
<reference evidence="1" key="1">
    <citation type="submission" date="2024-07" db="EMBL/GenBank/DDBJ databases">
        <title>Complete genome sequence of Prevotella sp. YM-2024 GTC17254.</title>
        <authorList>
            <person name="Hayashi M."/>
            <person name="Muto Y."/>
            <person name="Tanaka K."/>
            <person name="Niwa H."/>
        </authorList>
    </citation>
    <scope>NUCLEOTIDE SEQUENCE</scope>
    <source>
        <strain evidence="1">GTC17254</strain>
    </source>
</reference>
<evidence type="ECO:0008006" key="2">
    <source>
        <dbReference type="Google" id="ProtNLM"/>
    </source>
</evidence>
<dbReference type="EMBL" id="AP035786">
    <property type="protein sequence ID" value="BFO74035.1"/>
    <property type="molecule type" value="Genomic_DNA"/>
</dbReference>